<keyword evidence="5" id="KW-1185">Reference proteome</keyword>
<comment type="caution">
    <text evidence="4">The sequence shown here is derived from an EMBL/GenBank/DDBJ whole genome shotgun (WGS) entry which is preliminary data.</text>
</comment>
<keyword evidence="2" id="KW-0804">Transcription</keyword>
<dbReference type="Gene3D" id="1.10.357.10">
    <property type="entry name" value="Tetracycline Repressor, domain 2"/>
    <property type="match status" value="1"/>
</dbReference>
<dbReference type="RefSeq" id="WP_066531471.1">
    <property type="nucleotide sequence ID" value="NZ_JBHSFZ010000025.1"/>
</dbReference>
<organism evidence="4 5">
    <name type="scientific">Sphingobium tyrosinilyticum</name>
    <dbReference type="NCBI Taxonomy" id="2715436"/>
    <lineage>
        <taxon>Bacteria</taxon>
        <taxon>Pseudomonadati</taxon>
        <taxon>Pseudomonadota</taxon>
        <taxon>Alphaproteobacteria</taxon>
        <taxon>Sphingomonadales</taxon>
        <taxon>Sphingomonadaceae</taxon>
        <taxon>Sphingobium</taxon>
    </lineage>
</organism>
<evidence type="ECO:0000313" key="5">
    <source>
        <dbReference type="Proteomes" id="UP001595957"/>
    </source>
</evidence>
<dbReference type="SUPFAM" id="SSF46689">
    <property type="entry name" value="Homeodomain-like"/>
    <property type="match status" value="1"/>
</dbReference>
<gene>
    <name evidence="4" type="ORF">ACFO3E_12450</name>
</gene>
<evidence type="ECO:0000259" key="3">
    <source>
        <dbReference type="Pfam" id="PF02909"/>
    </source>
</evidence>
<evidence type="ECO:0000256" key="1">
    <source>
        <dbReference type="ARBA" id="ARBA00023015"/>
    </source>
</evidence>
<feature type="domain" description="Tetracycline repressor TetR C-terminal" evidence="3">
    <location>
        <begin position="78"/>
        <end position="216"/>
    </location>
</feature>
<dbReference type="InterPro" id="IPR036271">
    <property type="entry name" value="Tet_transcr_reg_TetR-rel_C_sf"/>
</dbReference>
<dbReference type="Gene3D" id="1.10.10.60">
    <property type="entry name" value="Homeodomain-like"/>
    <property type="match status" value="1"/>
</dbReference>
<proteinExistence type="predicted"/>
<dbReference type="SUPFAM" id="SSF48498">
    <property type="entry name" value="Tetracyclin repressor-like, C-terminal domain"/>
    <property type="match status" value="1"/>
</dbReference>
<keyword evidence="1" id="KW-0805">Transcription regulation</keyword>
<protein>
    <submittedName>
        <fullName evidence="4">TetR/AcrR family transcriptional regulator C-terminal domain-containing protein</fullName>
    </submittedName>
</protein>
<reference evidence="5" key="1">
    <citation type="journal article" date="2019" name="Int. J. Syst. Evol. Microbiol.">
        <title>The Global Catalogue of Microorganisms (GCM) 10K type strain sequencing project: providing services to taxonomists for standard genome sequencing and annotation.</title>
        <authorList>
            <consortium name="The Broad Institute Genomics Platform"/>
            <consortium name="The Broad Institute Genome Sequencing Center for Infectious Disease"/>
            <person name="Wu L."/>
            <person name="Ma J."/>
        </authorList>
    </citation>
    <scope>NUCLEOTIDE SEQUENCE [LARGE SCALE GENOMIC DNA]</scope>
    <source>
        <strain evidence="5">NBRC 103632</strain>
    </source>
</reference>
<dbReference type="Pfam" id="PF02909">
    <property type="entry name" value="TetR_C_1"/>
    <property type="match status" value="1"/>
</dbReference>
<name>A0ABV9F437_9SPHN</name>
<evidence type="ECO:0000256" key="2">
    <source>
        <dbReference type="ARBA" id="ARBA00023163"/>
    </source>
</evidence>
<dbReference type="Proteomes" id="UP001595957">
    <property type="component" value="Unassembled WGS sequence"/>
</dbReference>
<sequence>MTQPPAFPAKRAGRPRRLTTSQLVEAAIALGLEDLTMSALAERLGVRVAVLYNYVKGREELISLAARHAISTQPFPEDVGQDWRDYALAYARAAYDLFHSDAQLLPLVMNGKLSPAIKIDSVESWLETMTKHGFAAGEALSILKAVDTLVMGSAVLASHARSYAADYSVSVRDTVNSRPPAELPLLVANLDSFAAIVDPENWERSLQMLVDGIDAQKRVGGSPRS</sequence>
<dbReference type="InterPro" id="IPR009057">
    <property type="entry name" value="Homeodomain-like_sf"/>
</dbReference>
<accession>A0ABV9F437</accession>
<evidence type="ECO:0000313" key="4">
    <source>
        <dbReference type="EMBL" id="MFC4594999.1"/>
    </source>
</evidence>
<dbReference type="EMBL" id="JBHSFZ010000025">
    <property type="protein sequence ID" value="MFC4594999.1"/>
    <property type="molecule type" value="Genomic_DNA"/>
</dbReference>
<dbReference type="InterPro" id="IPR004111">
    <property type="entry name" value="Repressor_TetR_C"/>
</dbReference>